<protein>
    <submittedName>
        <fullName evidence="1">Uncharacterized protein</fullName>
    </submittedName>
</protein>
<proteinExistence type="predicted"/>
<reference evidence="1 2" key="1">
    <citation type="submission" date="2020-08" db="EMBL/GenBank/DDBJ databases">
        <title>Genomic Encyclopedia of Type Strains, Phase III (KMG-III): the genomes of soil and plant-associated and newly described type strains.</title>
        <authorList>
            <person name="Whitman W."/>
        </authorList>
    </citation>
    <scope>NUCLEOTIDE SEQUENCE [LARGE SCALE GENOMIC DNA]</scope>
    <source>
        <strain evidence="1 2">CECT 3273</strain>
    </source>
</reference>
<dbReference type="EMBL" id="JACHJI010000017">
    <property type="protein sequence ID" value="MBB4902572.1"/>
    <property type="molecule type" value="Genomic_DNA"/>
</dbReference>
<sequence>MTYIPPTRYATLAATAWRRNHPHRIVQPVPQSVELAHRLLNMPVDERLTHVSALEDAAVLDVMIALDLHTGSAYELWHDTPARFAQDVLGLALTSEQRAVLGAVADPYARRIAARIPRPDHDTAAAVLLVWTALVSCPRPYGDVPRVAVSFAQYRHHSDSVWRILARFVDQALLPGRLDLGRRAWWGEDPQRVMAFAVWNTNPDAMAGLDQYVAVAVGADRIADPDMRATMNFLAESVYGGSRLVALADEDGEPEEWFELFESCDLVAKPAVG</sequence>
<dbReference type="AlphaFoldDB" id="A0A7W7PWG2"/>
<accession>A0A7W7PWG2</accession>
<keyword evidence="2" id="KW-1185">Reference proteome</keyword>
<dbReference type="RefSeq" id="WP_184828006.1">
    <property type="nucleotide sequence ID" value="NZ_BMTK01000036.1"/>
</dbReference>
<dbReference type="Proteomes" id="UP000579523">
    <property type="component" value="Unassembled WGS sequence"/>
</dbReference>
<gene>
    <name evidence="1" type="ORF">FHS37_006669</name>
</gene>
<evidence type="ECO:0000313" key="2">
    <source>
        <dbReference type="Proteomes" id="UP000579523"/>
    </source>
</evidence>
<name>A0A7W7PWG2_9ACTN</name>
<evidence type="ECO:0000313" key="1">
    <source>
        <dbReference type="EMBL" id="MBB4902572.1"/>
    </source>
</evidence>
<organism evidence="1 2">
    <name type="scientific">Streptomyces griseomycini</name>
    <dbReference type="NCBI Taxonomy" id="66895"/>
    <lineage>
        <taxon>Bacteria</taxon>
        <taxon>Bacillati</taxon>
        <taxon>Actinomycetota</taxon>
        <taxon>Actinomycetes</taxon>
        <taxon>Kitasatosporales</taxon>
        <taxon>Streptomycetaceae</taxon>
        <taxon>Streptomyces</taxon>
    </lineage>
</organism>
<comment type="caution">
    <text evidence="1">The sequence shown here is derived from an EMBL/GenBank/DDBJ whole genome shotgun (WGS) entry which is preliminary data.</text>
</comment>